<accession>A0A9X1YHZ2</accession>
<dbReference type="SMART" id="SM00354">
    <property type="entry name" value="HTH_LACI"/>
    <property type="match status" value="1"/>
</dbReference>
<dbReference type="PROSITE" id="PS00356">
    <property type="entry name" value="HTH_LACI_1"/>
    <property type="match status" value="1"/>
</dbReference>
<dbReference type="Pfam" id="PF00356">
    <property type="entry name" value="LacI"/>
    <property type="match status" value="1"/>
</dbReference>
<dbReference type="InterPro" id="IPR046335">
    <property type="entry name" value="LacI/GalR-like_sensor"/>
</dbReference>
<evidence type="ECO:0000256" key="3">
    <source>
        <dbReference type="ARBA" id="ARBA00023163"/>
    </source>
</evidence>
<comment type="caution">
    <text evidence="6">The sequence shown here is derived from an EMBL/GenBank/DDBJ whole genome shotgun (WGS) entry which is preliminary data.</text>
</comment>
<reference evidence="6" key="1">
    <citation type="submission" date="2021-11" db="EMBL/GenBank/DDBJ databases">
        <title>BS-T2-15 a new species belonging to the Comamonadaceae family isolated from the soil of a French oak forest.</title>
        <authorList>
            <person name="Mieszkin S."/>
            <person name="Alain K."/>
        </authorList>
    </citation>
    <scope>NUCLEOTIDE SEQUENCE</scope>
    <source>
        <strain evidence="6">BS-T2-15</strain>
    </source>
</reference>
<dbReference type="GO" id="GO:0000976">
    <property type="term" value="F:transcription cis-regulatory region binding"/>
    <property type="evidence" value="ECO:0007669"/>
    <property type="project" value="TreeGrafter"/>
</dbReference>
<keyword evidence="7" id="KW-1185">Reference proteome</keyword>
<evidence type="ECO:0000256" key="2">
    <source>
        <dbReference type="ARBA" id="ARBA00023125"/>
    </source>
</evidence>
<evidence type="ECO:0000259" key="5">
    <source>
        <dbReference type="PROSITE" id="PS50932"/>
    </source>
</evidence>
<dbReference type="CDD" id="cd01392">
    <property type="entry name" value="HTH_LacI"/>
    <property type="match status" value="1"/>
</dbReference>
<dbReference type="Gene3D" id="1.10.260.40">
    <property type="entry name" value="lambda repressor-like DNA-binding domains"/>
    <property type="match status" value="1"/>
</dbReference>
<dbReference type="InterPro" id="IPR000843">
    <property type="entry name" value="HTH_LacI"/>
</dbReference>
<dbReference type="PANTHER" id="PTHR30146">
    <property type="entry name" value="LACI-RELATED TRANSCRIPTIONAL REPRESSOR"/>
    <property type="match status" value="1"/>
</dbReference>
<evidence type="ECO:0000256" key="4">
    <source>
        <dbReference type="SAM" id="MobiDB-lite"/>
    </source>
</evidence>
<proteinExistence type="predicted"/>
<organism evidence="6 7">
    <name type="scientific">Scleromatobacter humisilvae</name>
    <dbReference type="NCBI Taxonomy" id="2897159"/>
    <lineage>
        <taxon>Bacteria</taxon>
        <taxon>Pseudomonadati</taxon>
        <taxon>Pseudomonadota</taxon>
        <taxon>Betaproteobacteria</taxon>
        <taxon>Burkholderiales</taxon>
        <taxon>Sphaerotilaceae</taxon>
        <taxon>Scleromatobacter</taxon>
    </lineage>
</organism>
<keyword evidence="3" id="KW-0804">Transcription</keyword>
<dbReference type="CDD" id="cd01545">
    <property type="entry name" value="PBP1_SalR"/>
    <property type="match status" value="1"/>
</dbReference>
<dbReference type="EMBL" id="JAJLJH010000001">
    <property type="protein sequence ID" value="MCK9685225.1"/>
    <property type="molecule type" value="Genomic_DNA"/>
</dbReference>
<dbReference type="InterPro" id="IPR028082">
    <property type="entry name" value="Peripla_BP_I"/>
</dbReference>
<evidence type="ECO:0000256" key="1">
    <source>
        <dbReference type="ARBA" id="ARBA00023015"/>
    </source>
</evidence>
<name>A0A9X1YHZ2_9BURK</name>
<dbReference type="PROSITE" id="PS50932">
    <property type="entry name" value="HTH_LACI_2"/>
    <property type="match status" value="1"/>
</dbReference>
<feature type="domain" description="HTH lacI-type" evidence="5">
    <location>
        <begin position="16"/>
        <end position="70"/>
    </location>
</feature>
<dbReference type="Proteomes" id="UP001139353">
    <property type="component" value="Unassembled WGS sequence"/>
</dbReference>
<dbReference type="Pfam" id="PF13377">
    <property type="entry name" value="Peripla_BP_3"/>
    <property type="match status" value="1"/>
</dbReference>
<dbReference type="SUPFAM" id="SSF53822">
    <property type="entry name" value="Periplasmic binding protein-like I"/>
    <property type="match status" value="1"/>
</dbReference>
<dbReference type="GO" id="GO:0003700">
    <property type="term" value="F:DNA-binding transcription factor activity"/>
    <property type="evidence" value="ECO:0007669"/>
    <property type="project" value="TreeGrafter"/>
</dbReference>
<dbReference type="Gene3D" id="3.40.50.2300">
    <property type="match status" value="2"/>
</dbReference>
<gene>
    <name evidence="6" type="ORF">LPC04_05805</name>
</gene>
<dbReference type="SUPFAM" id="SSF47413">
    <property type="entry name" value="lambda repressor-like DNA-binding domains"/>
    <property type="match status" value="1"/>
</dbReference>
<protein>
    <submittedName>
        <fullName evidence="6">LacI family DNA-binding transcriptional regulator</fullName>
    </submittedName>
</protein>
<feature type="region of interest" description="Disordered" evidence="4">
    <location>
        <begin position="348"/>
        <end position="369"/>
    </location>
</feature>
<keyword evidence="2 6" id="KW-0238">DNA-binding</keyword>
<dbReference type="AlphaFoldDB" id="A0A9X1YHZ2"/>
<sequence>MGTPRTPLAAPPAATTTISDVAKRAGVSIKTVSRVMNNEPGVRADTRAKVLEVIAELRYRPSQSARSLAGARSFLIGLLYFDPSAAFVSGVQQGATMRCREAGYHLVVESMDNDAHDLGEQVHRMVSTLRPDGMILTPPLCDNPHVLKALHDSATPTVLVSPARQRKDMPSVRMDDVHAAEEITNLLLSLGHRRIAFIRGAADQAASALREQGFVKAMKAARVEVAPELVIDGDFRFESGVAATHQLLKLRHHPTAVFASNDDMALGVLAAAQRQGLAIPGDLAIAGFDDSPASSLVWPPLTTMRQPTLAMARAAVDLLIGTPTVEGTPGTRTTAAIQRVLPHELIVRDSTSAPARATRRPAGAWRQEE</sequence>
<dbReference type="PANTHER" id="PTHR30146:SF153">
    <property type="entry name" value="LACTOSE OPERON REPRESSOR"/>
    <property type="match status" value="1"/>
</dbReference>
<evidence type="ECO:0000313" key="7">
    <source>
        <dbReference type="Proteomes" id="UP001139353"/>
    </source>
</evidence>
<dbReference type="InterPro" id="IPR010982">
    <property type="entry name" value="Lambda_DNA-bd_dom_sf"/>
</dbReference>
<dbReference type="PRINTS" id="PR00036">
    <property type="entry name" value="HTHLACI"/>
</dbReference>
<dbReference type="RefSeq" id="WP_275681233.1">
    <property type="nucleotide sequence ID" value="NZ_JAJLJH010000001.1"/>
</dbReference>
<evidence type="ECO:0000313" key="6">
    <source>
        <dbReference type="EMBL" id="MCK9685225.1"/>
    </source>
</evidence>
<keyword evidence="1" id="KW-0805">Transcription regulation</keyword>